<dbReference type="PANTHER" id="PTHR28283">
    <property type="entry name" value="3',5'-CYCLIC-NUCLEOTIDE PHOSPHODIESTERASE 1"/>
    <property type="match status" value="1"/>
</dbReference>
<dbReference type="InterPro" id="IPR000396">
    <property type="entry name" value="Pdiesterase2"/>
</dbReference>
<dbReference type="PRINTS" id="PR00388">
    <property type="entry name" value="PDIESTERASE2"/>
</dbReference>
<name>A0A072PAG7_9EURO</name>
<dbReference type="GO" id="GO:0047555">
    <property type="term" value="F:3',5'-cyclic-GMP phosphodiesterase activity"/>
    <property type="evidence" value="ECO:0007669"/>
    <property type="project" value="TreeGrafter"/>
</dbReference>
<dbReference type="GO" id="GO:1902660">
    <property type="term" value="P:negative regulation of glucose mediated signaling pathway"/>
    <property type="evidence" value="ECO:0007669"/>
    <property type="project" value="TreeGrafter"/>
</dbReference>
<comment type="caution">
    <text evidence="2">The sequence shown here is derived from an EMBL/GenBank/DDBJ whole genome shotgun (WGS) entry which is preliminary data.</text>
</comment>
<dbReference type="VEuPathDB" id="FungiDB:A1O9_07299"/>
<organism evidence="2 3">
    <name type="scientific">Exophiala aquamarina CBS 119918</name>
    <dbReference type="NCBI Taxonomy" id="1182545"/>
    <lineage>
        <taxon>Eukaryota</taxon>
        <taxon>Fungi</taxon>
        <taxon>Dikarya</taxon>
        <taxon>Ascomycota</taxon>
        <taxon>Pezizomycotina</taxon>
        <taxon>Eurotiomycetes</taxon>
        <taxon>Chaetothyriomycetidae</taxon>
        <taxon>Chaetothyriales</taxon>
        <taxon>Herpotrichiellaceae</taxon>
        <taxon>Exophiala</taxon>
    </lineage>
</organism>
<reference evidence="2 3" key="1">
    <citation type="submission" date="2013-03" db="EMBL/GenBank/DDBJ databases">
        <title>The Genome Sequence of Exophiala aquamarina CBS 119918.</title>
        <authorList>
            <consortium name="The Broad Institute Genomics Platform"/>
            <person name="Cuomo C."/>
            <person name="de Hoog S."/>
            <person name="Gorbushina A."/>
            <person name="Walker B."/>
            <person name="Young S.K."/>
            <person name="Zeng Q."/>
            <person name="Gargeya S."/>
            <person name="Fitzgerald M."/>
            <person name="Haas B."/>
            <person name="Abouelleil A."/>
            <person name="Allen A.W."/>
            <person name="Alvarado L."/>
            <person name="Arachchi H.M."/>
            <person name="Berlin A.M."/>
            <person name="Chapman S.B."/>
            <person name="Gainer-Dewar J."/>
            <person name="Goldberg J."/>
            <person name="Griggs A."/>
            <person name="Gujja S."/>
            <person name="Hansen M."/>
            <person name="Howarth C."/>
            <person name="Imamovic A."/>
            <person name="Ireland A."/>
            <person name="Larimer J."/>
            <person name="McCowan C."/>
            <person name="Murphy C."/>
            <person name="Pearson M."/>
            <person name="Poon T.W."/>
            <person name="Priest M."/>
            <person name="Roberts A."/>
            <person name="Saif S."/>
            <person name="Shea T."/>
            <person name="Sisk P."/>
            <person name="Sykes S."/>
            <person name="Wortman J."/>
            <person name="Nusbaum C."/>
            <person name="Birren B."/>
        </authorList>
    </citation>
    <scope>NUCLEOTIDE SEQUENCE [LARGE SCALE GENOMIC DNA]</scope>
    <source>
        <strain evidence="2 3">CBS 119918</strain>
    </source>
</reference>
<dbReference type="HOGENOM" id="CLU_016658_1_0_1"/>
<dbReference type="Proteomes" id="UP000027920">
    <property type="component" value="Unassembled WGS sequence"/>
</dbReference>
<dbReference type="PANTHER" id="PTHR28283:SF1">
    <property type="entry name" value="3',5'-CYCLIC-NUCLEOTIDE PHOSPHODIESTERASE 1"/>
    <property type="match status" value="1"/>
</dbReference>
<dbReference type="OrthoDB" id="258495at2759"/>
<feature type="region of interest" description="Disordered" evidence="1">
    <location>
        <begin position="404"/>
        <end position="500"/>
    </location>
</feature>
<dbReference type="AlphaFoldDB" id="A0A072PAG7"/>
<dbReference type="CDD" id="cd07735">
    <property type="entry name" value="class_II_PDE_MBL-fold"/>
    <property type="match status" value="1"/>
</dbReference>
<dbReference type="STRING" id="1182545.A0A072PAG7"/>
<proteinExistence type="predicted"/>
<dbReference type="Pfam" id="PF02112">
    <property type="entry name" value="PDEase_II"/>
    <property type="match status" value="2"/>
</dbReference>
<evidence type="ECO:0000313" key="2">
    <source>
        <dbReference type="EMBL" id="KEF57109.1"/>
    </source>
</evidence>
<sequence>MREHHARRSAASELPVHGEKEGASFQVIVLGHSGGPREDTVTGMLVRAAQTEWRKSSMIAVDAGAHLANIIHILEREMPPTSEKVPPKGYSHLLEHGPFAGISFPCISAKANALYIFRDILHAFLITHPHLDHLSAMAINTPALEYGREAKAIVALPSTIEAIKNHIFNDWLWPNLSDEGHGVGFVTYRRLIEGGNPRLGSGDSRGYVNVCDGLATKCWSVSHGKCHRRAHSVSHQHSDSFGWNQPDYNFSSRRLSRISDDHGYFAAVAHQQSQAPSQLPPAPMTPGVAGAPAHFDPNHMFEPVASSAFFIRNDATGNELLIFGDIEPDSVSMSPRNYIVWDDAAGKFASDSLKAIFIECSYDDSVRNEDLYGHLCPRHLIAELTFLAHSVLYRRKQLANEEATSPIDDFTDGQGQDKLLDASASSSAEPGMSMRQPPTPSELKRKRKRATVNGDLQTTPELAPTSFDTVPSPSQPLPGAYVGNRAVSSSRRKTSHPHHTSDTIVAAPIIAPMPAGGRGRSVQFQPPTLPGAPSATPGAAVAGAGATAVVPPPVLREKLHEPLKGLTVHIIHVKDTLMDGPDPGDVIVGQCRALSEEAGLGCEFNVTKGGQSIWV</sequence>
<gene>
    <name evidence="2" type="ORF">A1O9_07299</name>
</gene>
<evidence type="ECO:0008006" key="4">
    <source>
        <dbReference type="Google" id="ProtNLM"/>
    </source>
</evidence>
<dbReference type="GO" id="GO:0004115">
    <property type="term" value="F:3',5'-cyclic-AMP phosphodiesterase activity"/>
    <property type="evidence" value="ECO:0007669"/>
    <property type="project" value="InterPro"/>
</dbReference>
<feature type="compositionally biased region" description="Polar residues" evidence="1">
    <location>
        <begin position="454"/>
        <end position="472"/>
    </location>
</feature>
<dbReference type="RefSeq" id="XP_013259699.1">
    <property type="nucleotide sequence ID" value="XM_013404245.1"/>
</dbReference>
<keyword evidence="3" id="KW-1185">Reference proteome</keyword>
<dbReference type="GO" id="GO:0006198">
    <property type="term" value="P:cAMP catabolic process"/>
    <property type="evidence" value="ECO:0007669"/>
    <property type="project" value="InterPro"/>
</dbReference>
<protein>
    <recommendedName>
        <fullName evidence="4">3',5'-cyclic-nucleotide phosphodiesterase</fullName>
    </recommendedName>
</protein>
<evidence type="ECO:0000313" key="3">
    <source>
        <dbReference type="Proteomes" id="UP000027920"/>
    </source>
</evidence>
<dbReference type="EMBL" id="AMGV01000005">
    <property type="protein sequence ID" value="KEF57109.1"/>
    <property type="molecule type" value="Genomic_DNA"/>
</dbReference>
<dbReference type="GeneID" id="25282213"/>
<accession>A0A072PAG7</accession>
<evidence type="ECO:0000256" key="1">
    <source>
        <dbReference type="SAM" id="MobiDB-lite"/>
    </source>
</evidence>